<feature type="coiled-coil region" evidence="9">
    <location>
        <begin position="1262"/>
        <end position="1289"/>
    </location>
</feature>
<evidence type="ECO:0000256" key="2">
    <source>
        <dbReference type="ARBA" id="ARBA00009485"/>
    </source>
</evidence>
<evidence type="ECO:0000256" key="3">
    <source>
        <dbReference type="ARBA" id="ARBA00021406"/>
    </source>
</evidence>
<sequence>MSRRLTKDELDEQFELFLKESVSDDSVDLGNSEKPTRAKDKGQKTAKKPTVSWFEEDDDKGSVGSGRSFLKSLRKSQTIREEEESTDQTRTEEDKYDTHGVLLTPALSSLLGADSLGEAAMLGMDTLEEAEEKERFFAEIEAGASSTIDYSKLNRDLDSTASTEPPGHGKTEEALDKENLKESPGSPHYSDDFEEEEEFKVKEPELEQKPKMSPILAKVSLYDSLDDTREEERKKLASASLDKAQSYAQSGGSDLEALHQALQIHMVQDSEELNRTFSSSPKPDQPQTPSSPPSPPSPALHRPASTNESDLPTAEELLKPIRPEEDGLRGFSLQLLSVLDQTKPPEPQDSQGTISASNQRKPADVEEKRPLSGWSTGTDPLPVPDPPLIQERTWSIRDEVQRFMHDHEPPSAQTNRAKKQTSASSGSFHSHLRRPTAAPPTWVRGRTLDSKTTATSRPSSGPGPSSIQSKSKTAKPSVSQPRGLRSTKGPAKSQSSSERGAEGSDLAASVQSLVSVLQQQINSKHSEPETTQNQLSPTRQKEERSVVEDLKAQLLEKEKLIEKLKQVSEELNSVKQHNYVLQSQLRSAEEAIQKNRWTDGADLTHQERLQQMDKEMKEQETLIKGYQQENERLYQQMKAQQARSKANEDAMFKENQRLLSELAFTREQLNKAQKPVSNLCSMDHSQRISQLLDQINGFQRREERQSEELQRLKQEKQALEVDLQLLRNQTRDQGLNQPRAQDWTNQTQDRVQDLATSDSGDRTCAMEQRHAEEVSELKKRLKWFAENQELLDRDAARLRAATAEILQLKEQVEKLKVEASKRSSEQQRRTRERSADAKRTRDLERQVKELEQILRSRNPNSLPALIFAAASAQDPSSPPSPPGRVAALLERRVQRLEAELEAHDEQAKRTLRAVEQQFQAVRMRYEQQISELEQRLEQKHQREEASDLGLVQSLREELSKERDAHTLKITTLQGQLDSLQQQLKLKSHSSPGRHQRQAEAAFGVRIERLNQELSTKSRTIQDLTRTVERLQRERRSMLSVPVPRAEGKRPTAPSKTAAASHERDTELFPALSACDKTYQPTEFTDTHISEVLQENEALRQKLQQIQSDSEREKDGLQTALTHMQEQLSRLQEEHAQQLSSVQAQSLREQAELRSGFAQEHSESAVAQLTSQINTQQILVQHLQEQLTEAQSWRDALSVSRTREEALQKQLSRLLEDLKEARDSQSPEVKLLRGLERKLHNMETRHQLRDRELQQVIGGGLSAVDLQSEVQRWKRAAQEKTRELDCFRLELDSILDIIRHLQKQGVVLPVPSPQITAPPAR</sequence>
<evidence type="ECO:0000256" key="7">
    <source>
        <dbReference type="ARBA" id="ARBA00023054"/>
    </source>
</evidence>
<feature type="compositionally biased region" description="Low complexity" evidence="10">
    <location>
        <begin position="506"/>
        <end position="520"/>
    </location>
</feature>
<feature type="coiled-coil region" evidence="9">
    <location>
        <begin position="1165"/>
        <end position="1223"/>
    </location>
</feature>
<evidence type="ECO:0000256" key="9">
    <source>
        <dbReference type="SAM" id="Coils"/>
    </source>
</evidence>
<feature type="compositionally biased region" description="Polar residues" evidence="10">
    <location>
        <begin position="348"/>
        <end position="360"/>
    </location>
</feature>
<evidence type="ECO:0000256" key="6">
    <source>
        <dbReference type="ARBA" id="ARBA00022794"/>
    </source>
</evidence>
<keyword evidence="7 9" id="KW-0175">Coiled coil</keyword>
<feature type="compositionally biased region" description="Basic and acidic residues" evidence="10">
    <location>
        <begin position="87"/>
        <end position="98"/>
    </location>
</feature>
<evidence type="ECO:0000256" key="10">
    <source>
        <dbReference type="SAM" id="MobiDB-lite"/>
    </source>
</evidence>
<dbReference type="Ensembl" id="ENSNMLT00000019662.1">
    <property type="protein sequence ID" value="ENSNMLP00000017477.1"/>
    <property type="gene ID" value="ENSNMLG00000011554.1"/>
</dbReference>
<comment type="subcellular location">
    <subcellularLocation>
        <location evidence="1">Cytoplasm</location>
        <location evidence="1">Cytoskeleton</location>
        <location evidence="1">Microtubule organizing center</location>
        <location evidence="1">Centrosome</location>
        <location evidence="1">Centriole</location>
    </subcellularLocation>
</comment>
<dbReference type="Proteomes" id="UP000694523">
    <property type="component" value="Unplaced"/>
</dbReference>
<feature type="region of interest" description="Disordered" evidence="10">
    <location>
        <begin position="24"/>
        <end position="98"/>
    </location>
</feature>
<proteinExistence type="inferred from homology"/>
<feature type="region of interest" description="Disordered" evidence="10">
    <location>
        <begin position="816"/>
        <end position="841"/>
    </location>
</feature>
<dbReference type="GO" id="GO:0005879">
    <property type="term" value="C:axonemal microtubule"/>
    <property type="evidence" value="ECO:0007669"/>
    <property type="project" value="TreeGrafter"/>
</dbReference>
<feature type="coiled-coil region" evidence="9">
    <location>
        <begin position="688"/>
        <end position="729"/>
    </location>
</feature>
<dbReference type="InterPro" id="IPR038774">
    <property type="entry name" value="CEP162-like"/>
</dbReference>
<name>A0A8C6T8V0_9GOBI</name>
<keyword evidence="5" id="KW-0493">Microtubule</keyword>
<feature type="compositionally biased region" description="Basic and acidic residues" evidence="10">
    <location>
        <begin position="199"/>
        <end position="210"/>
    </location>
</feature>
<evidence type="ECO:0000256" key="1">
    <source>
        <dbReference type="ARBA" id="ARBA00004114"/>
    </source>
</evidence>
<accession>A0A8C6T8V0</accession>
<feature type="compositionally biased region" description="Polar residues" evidence="10">
    <location>
        <begin position="411"/>
        <end position="428"/>
    </location>
</feature>
<feature type="coiled-coil region" evidence="9">
    <location>
        <begin position="1088"/>
        <end position="1140"/>
    </location>
</feature>
<feature type="coiled-coil region" evidence="9">
    <location>
        <begin position="886"/>
        <end position="982"/>
    </location>
</feature>
<dbReference type="GO" id="GO:0034451">
    <property type="term" value="C:centriolar satellite"/>
    <property type="evidence" value="ECO:0007669"/>
    <property type="project" value="TreeGrafter"/>
</dbReference>
<protein>
    <recommendedName>
        <fullName evidence="3">Centrosomal protein of 162 kDa</fullName>
    </recommendedName>
</protein>
<organism evidence="11 12">
    <name type="scientific">Neogobius melanostomus</name>
    <name type="common">round goby</name>
    <dbReference type="NCBI Taxonomy" id="47308"/>
    <lineage>
        <taxon>Eukaryota</taxon>
        <taxon>Metazoa</taxon>
        <taxon>Chordata</taxon>
        <taxon>Craniata</taxon>
        <taxon>Vertebrata</taxon>
        <taxon>Euteleostomi</taxon>
        <taxon>Actinopterygii</taxon>
        <taxon>Neopterygii</taxon>
        <taxon>Teleostei</taxon>
        <taxon>Neoteleostei</taxon>
        <taxon>Acanthomorphata</taxon>
        <taxon>Gobiaria</taxon>
        <taxon>Gobiiformes</taxon>
        <taxon>Gobioidei</taxon>
        <taxon>Gobiidae</taxon>
        <taxon>Benthophilinae</taxon>
        <taxon>Neogobiini</taxon>
        <taxon>Neogobius</taxon>
    </lineage>
</organism>
<evidence type="ECO:0000256" key="5">
    <source>
        <dbReference type="ARBA" id="ARBA00022701"/>
    </source>
</evidence>
<comment type="similarity">
    <text evidence="2">Belongs to the CEP162 family.</text>
</comment>
<feature type="compositionally biased region" description="Basic and acidic residues" evidence="10">
    <location>
        <begin position="361"/>
        <end position="370"/>
    </location>
</feature>
<dbReference type="GO" id="GO:0005654">
    <property type="term" value="C:nucleoplasm"/>
    <property type="evidence" value="ECO:0007669"/>
    <property type="project" value="TreeGrafter"/>
</dbReference>
<feature type="region of interest" description="Disordered" evidence="10">
    <location>
        <begin position="266"/>
        <end position="545"/>
    </location>
</feature>
<keyword evidence="4" id="KW-0963">Cytoplasm</keyword>
<feature type="region of interest" description="Disordered" evidence="10">
    <location>
        <begin position="148"/>
        <end position="252"/>
    </location>
</feature>
<dbReference type="PANTHER" id="PTHR34031:SF1">
    <property type="entry name" value="CENTROSOMAL PROTEIN OF 162 KDA"/>
    <property type="match status" value="1"/>
</dbReference>
<keyword evidence="12" id="KW-1185">Reference proteome</keyword>
<feature type="compositionally biased region" description="Basic and acidic residues" evidence="10">
    <location>
        <begin position="226"/>
        <end position="235"/>
    </location>
</feature>
<feature type="compositionally biased region" description="Basic and acidic residues" evidence="10">
    <location>
        <begin position="34"/>
        <end position="43"/>
    </location>
</feature>
<feature type="compositionally biased region" description="Pro residues" evidence="10">
    <location>
        <begin position="283"/>
        <end position="298"/>
    </location>
</feature>
<evidence type="ECO:0000313" key="11">
    <source>
        <dbReference type="Ensembl" id="ENSNMLP00000017477.1"/>
    </source>
</evidence>
<evidence type="ECO:0000313" key="12">
    <source>
        <dbReference type="Proteomes" id="UP000694523"/>
    </source>
</evidence>
<dbReference type="GO" id="GO:0005814">
    <property type="term" value="C:centriole"/>
    <property type="evidence" value="ECO:0007669"/>
    <property type="project" value="UniProtKB-SubCell"/>
</dbReference>
<feature type="coiled-coil region" evidence="9">
    <location>
        <begin position="609"/>
        <end position="643"/>
    </location>
</feature>
<keyword evidence="6" id="KW-0970">Cilium biogenesis/degradation</keyword>
<feature type="compositionally biased region" description="Polar residues" evidence="10">
    <location>
        <begin position="529"/>
        <end position="538"/>
    </location>
</feature>
<evidence type="ECO:0000256" key="8">
    <source>
        <dbReference type="ARBA" id="ARBA00023212"/>
    </source>
</evidence>
<feature type="compositionally biased region" description="Basic and acidic residues" evidence="10">
    <location>
        <begin position="316"/>
        <end position="328"/>
    </location>
</feature>
<feature type="compositionally biased region" description="Low complexity" evidence="10">
    <location>
        <begin position="456"/>
        <end position="471"/>
    </location>
</feature>
<reference evidence="11" key="1">
    <citation type="submission" date="2025-08" db="UniProtKB">
        <authorList>
            <consortium name="Ensembl"/>
        </authorList>
    </citation>
    <scope>IDENTIFICATION</scope>
</reference>
<feature type="coiled-coil region" evidence="9">
    <location>
        <begin position="547"/>
        <end position="577"/>
    </location>
</feature>
<dbReference type="PANTHER" id="PTHR34031">
    <property type="entry name" value="CENTROSOMAL PROTEIN OF 162 KDA"/>
    <property type="match status" value="1"/>
</dbReference>
<keyword evidence="8" id="KW-0206">Cytoskeleton</keyword>
<reference evidence="11" key="2">
    <citation type="submission" date="2025-09" db="UniProtKB">
        <authorList>
            <consortium name="Ensembl"/>
        </authorList>
    </citation>
    <scope>IDENTIFICATION</scope>
</reference>
<feature type="compositionally biased region" description="Basic and acidic residues" evidence="10">
    <location>
        <begin position="167"/>
        <end position="181"/>
    </location>
</feature>
<dbReference type="GO" id="GO:0060271">
    <property type="term" value="P:cilium assembly"/>
    <property type="evidence" value="ECO:0007669"/>
    <property type="project" value="TreeGrafter"/>
</dbReference>
<feature type="region of interest" description="Disordered" evidence="10">
    <location>
        <begin position="1034"/>
        <end position="1063"/>
    </location>
</feature>
<feature type="compositionally biased region" description="Basic and acidic residues" evidence="10">
    <location>
        <begin position="394"/>
        <end position="409"/>
    </location>
</feature>
<evidence type="ECO:0000256" key="4">
    <source>
        <dbReference type="ARBA" id="ARBA00022490"/>
    </source>
</evidence>